<keyword evidence="2" id="KW-1133">Transmembrane helix</keyword>
<dbReference type="EMBL" id="JABXBU010000003">
    <property type="protein sequence ID" value="KAF8792431.1"/>
    <property type="molecule type" value="Genomic_DNA"/>
</dbReference>
<evidence type="ECO:0000256" key="1">
    <source>
        <dbReference type="SAM" id="MobiDB-lite"/>
    </source>
</evidence>
<evidence type="ECO:0000313" key="4">
    <source>
        <dbReference type="Proteomes" id="UP000807504"/>
    </source>
</evidence>
<evidence type="ECO:0000313" key="3">
    <source>
        <dbReference type="EMBL" id="KAF8792431.1"/>
    </source>
</evidence>
<feature type="region of interest" description="Disordered" evidence="1">
    <location>
        <begin position="79"/>
        <end position="135"/>
    </location>
</feature>
<evidence type="ECO:0000256" key="2">
    <source>
        <dbReference type="SAM" id="Phobius"/>
    </source>
</evidence>
<name>A0A8T0FMZ3_ARGBR</name>
<keyword evidence="4" id="KW-1185">Reference proteome</keyword>
<feature type="transmembrane region" description="Helical" evidence="2">
    <location>
        <begin position="20"/>
        <end position="49"/>
    </location>
</feature>
<dbReference type="Proteomes" id="UP000807504">
    <property type="component" value="Unassembled WGS sequence"/>
</dbReference>
<accession>A0A8T0FMZ3</accession>
<organism evidence="3 4">
    <name type="scientific">Argiope bruennichi</name>
    <name type="common">Wasp spider</name>
    <name type="synonym">Aranea bruennichi</name>
    <dbReference type="NCBI Taxonomy" id="94029"/>
    <lineage>
        <taxon>Eukaryota</taxon>
        <taxon>Metazoa</taxon>
        <taxon>Ecdysozoa</taxon>
        <taxon>Arthropoda</taxon>
        <taxon>Chelicerata</taxon>
        <taxon>Arachnida</taxon>
        <taxon>Araneae</taxon>
        <taxon>Araneomorphae</taxon>
        <taxon>Entelegynae</taxon>
        <taxon>Araneoidea</taxon>
        <taxon>Araneidae</taxon>
        <taxon>Argiope</taxon>
    </lineage>
</organism>
<protein>
    <submittedName>
        <fullName evidence="3">Uncharacterized protein</fullName>
    </submittedName>
</protein>
<reference evidence="3" key="1">
    <citation type="journal article" date="2020" name="bioRxiv">
        <title>Chromosome-level reference genome of the European wasp spider Argiope bruennichi: a resource for studies on range expansion and evolutionary adaptation.</title>
        <authorList>
            <person name="Sheffer M.M."/>
            <person name="Hoppe A."/>
            <person name="Krehenwinkel H."/>
            <person name="Uhl G."/>
            <person name="Kuss A.W."/>
            <person name="Jensen L."/>
            <person name="Jensen C."/>
            <person name="Gillespie R.G."/>
            <person name="Hoff K.J."/>
            <person name="Prost S."/>
        </authorList>
    </citation>
    <scope>NUCLEOTIDE SEQUENCE</scope>
</reference>
<dbReference type="AlphaFoldDB" id="A0A8T0FMZ3"/>
<keyword evidence="2" id="KW-0812">Transmembrane</keyword>
<gene>
    <name evidence="3" type="ORF">HNY73_004024</name>
</gene>
<sequence>MKRSAPISTEERLLLQMNLSIVNMTASLAFIMLYFVGVLICCAFTRMLIRYLESKWRPEARRSRMEVYNNDKIKRRKGLLSTDKDQADLTRPSLHRSDNQTSIEKKQNSPNSSRERIFKTEEKQPIRNSSKTSMKKTEIIKPLAKETYLDFPRLNDQHKIDQVGLARPSLHRRDNQTSIEKKQISPNSSRERIFKPEEKQPIRNSSKTSMKKTEIIKPFAKETYLDFPGLKDQHKIENKTYQTAYADAGTYVCFDSEDSSDESTFVFLDY</sequence>
<comment type="caution">
    <text evidence="3">The sequence shown here is derived from an EMBL/GenBank/DDBJ whole genome shotgun (WGS) entry which is preliminary data.</text>
</comment>
<reference evidence="3" key="2">
    <citation type="submission" date="2020-06" db="EMBL/GenBank/DDBJ databases">
        <authorList>
            <person name="Sheffer M."/>
        </authorList>
    </citation>
    <scope>NUCLEOTIDE SEQUENCE</scope>
</reference>
<feature type="compositionally biased region" description="Basic and acidic residues" evidence="1">
    <location>
        <begin position="95"/>
        <end position="125"/>
    </location>
</feature>
<keyword evidence="2" id="KW-0472">Membrane</keyword>
<proteinExistence type="predicted"/>